<name>A0A0F9YHX1_9BACT</name>
<gene>
    <name evidence="2" type="ORF">UR21_C0016G0017</name>
</gene>
<reference evidence="2 3" key="1">
    <citation type="journal article" date="2015" name="Nature">
        <title>rRNA introns, odd ribosomes, and small enigmatic genomes across a large radiation of phyla.</title>
        <authorList>
            <person name="Brown C.T."/>
            <person name="Hug L.A."/>
            <person name="Thomas B.C."/>
            <person name="Sharon I."/>
            <person name="Castelle C.J."/>
            <person name="Singh A."/>
            <person name="Wilkins M.J."/>
            <person name="Williams K.H."/>
            <person name="Banfield J.F."/>
        </authorList>
    </citation>
    <scope>NUCLEOTIDE SEQUENCE [LARGE SCALE GENOMIC DNA]</scope>
</reference>
<dbReference type="Proteomes" id="UP000034803">
    <property type="component" value="Unassembled WGS sequence"/>
</dbReference>
<protein>
    <recommendedName>
        <fullName evidence="1">DUF6922 domain-containing protein</fullName>
    </recommendedName>
</protein>
<evidence type="ECO:0000259" key="1">
    <source>
        <dbReference type="Pfam" id="PF21956"/>
    </source>
</evidence>
<dbReference type="InterPro" id="IPR053830">
    <property type="entry name" value="DUF6922"/>
</dbReference>
<dbReference type="EMBL" id="LBOI01000016">
    <property type="protein sequence ID" value="KKP31099.1"/>
    <property type="molecule type" value="Genomic_DNA"/>
</dbReference>
<feature type="domain" description="DUF6922" evidence="1">
    <location>
        <begin position="10"/>
        <end position="57"/>
    </location>
</feature>
<comment type="caution">
    <text evidence="2">The sequence shown here is derived from an EMBL/GenBank/DDBJ whole genome shotgun (WGS) entry which is preliminary data.</text>
</comment>
<evidence type="ECO:0000313" key="2">
    <source>
        <dbReference type="EMBL" id="KKP31099.1"/>
    </source>
</evidence>
<organism evidence="2 3">
    <name type="scientific">Candidatus Woesebacteria bacterium GW2011_GWC2_31_9</name>
    <dbReference type="NCBI Taxonomy" id="1618586"/>
    <lineage>
        <taxon>Bacteria</taxon>
        <taxon>Candidatus Woeseibacteriota</taxon>
    </lineage>
</organism>
<dbReference type="AlphaFoldDB" id="A0A0F9YHX1"/>
<sequence>MIKIPLNLQSILWSKDIKNLDLQKDKIYIIHQILAYGTWDNIKWLFNTYDTLIIKKIFSLKPEKDYSEKSYNFAKNILLEINNNLDKTKYVKTFPRFIG</sequence>
<evidence type="ECO:0000313" key="3">
    <source>
        <dbReference type="Proteomes" id="UP000034803"/>
    </source>
</evidence>
<accession>A0A0F9YHX1</accession>
<dbReference type="Pfam" id="PF21956">
    <property type="entry name" value="DUF6922"/>
    <property type="match status" value="1"/>
</dbReference>
<proteinExistence type="predicted"/>